<dbReference type="AlphaFoldDB" id="G4WVG4"/>
<organism evidence="3">
    <name type="scientific">uncultured bacterium CSL12</name>
    <dbReference type="NCBI Taxonomy" id="1091567"/>
    <lineage>
        <taxon>Bacteria</taxon>
        <taxon>environmental samples</taxon>
    </lineage>
</organism>
<dbReference type="EMBL" id="JF429409">
    <property type="protein sequence ID" value="AEQ20416.1"/>
    <property type="molecule type" value="Genomic_DNA"/>
</dbReference>
<dbReference type="InterPro" id="IPR029058">
    <property type="entry name" value="AB_hydrolase_fold"/>
</dbReference>
<dbReference type="NCBIfam" id="TIGR00976">
    <property type="entry name" value="CocE_NonD"/>
    <property type="match status" value="1"/>
</dbReference>
<dbReference type="Gene3D" id="3.40.50.1820">
    <property type="entry name" value="alpha/beta hydrolase"/>
    <property type="match status" value="1"/>
</dbReference>
<dbReference type="PANTHER" id="PTHR43056:SF10">
    <property type="entry name" value="COCE_NOND FAMILY, PUTATIVE (AFU_ORTHOLOGUE AFUA_7G00600)-RELATED"/>
    <property type="match status" value="1"/>
</dbReference>
<reference evidence="3" key="1">
    <citation type="journal article" date="2000" name="J. Am. Chem. Soc.">
        <title>Long-Chain N-Acyl Amino Acid Antibiotics Isolated from Heterologously Expressed Environmental DNA.</title>
        <authorList>
            <person name="Brady S.F."/>
            <person name="Clardy J."/>
        </authorList>
    </citation>
    <scope>NUCLEOTIDE SEQUENCE</scope>
</reference>
<dbReference type="InterPro" id="IPR008979">
    <property type="entry name" value="Galactose-bd-like_sf"/>
</dbReference>
<evidence type="ECO:0000259" key="2">
    <source>
        <dbReference type="SMART" id="SM00939"/>
    </source>
</evidence>
<dbReference type="InterPro" id="IPR050585">
    <property type="entry name" value="Xaa-Pro_dipeptidyl-ppase/CocE"/>
</dbReference>
<dbReference type="InterPro" id="IPR005674">
    <property type="entry name" value="CocE/Ser_esterase"/>
</dbReference>
<accession>G4WVG4</accession>
<dbReference type="Pfam" id="PF08530">
    <property type="entry name" value="PepX_C"/>
    <property type="match status" value="1"/>
</dbReference>
<dbReference type="Gene3D" id="2.60.120.260">
    <property type="entry name" value="Galactose-binding domain-like"/>
    <property type="match status" value="1"/>
</dbReference>
<dbReference type="GO" id="GO:0008239">
    <property type="term" value="F:dipeptidyl-peptidase activity"/>
    <property type="evidence" value="ECO:0007669"/>
    <property type="project" value="InterPro"/>
</dbReference>
<reference evidence="3" key="2">
    <citation type="journal article" date="2011" name="J. Bacteriol.">
        <title>Long-chain N-acyl amino acid synthases are linked to the putative PEP-CTERM/exosortase protein-sorting system in Gram-negative bacteria.</title>
        <authorList>
            <person name="Craig J.W."/>
            <person name="Cherry M.A."/>
            <person name="Brady S.F."/>
        </authorList>
    </citation>
    <scope>NUCLEOTIDE SEQUENCE</scope>
</reference>
<feature type="domain" description="Xaa-Pro dipeptidyl-peptidase C-terminal" evidence="2">
    <location>
        <begin position="290"/>
        <end position="549"/>
    </location>
</feature>
<dbReference type="SMART" id="SM00939">
    <property type="entry name" value="PepX_C"/>
    <property type="match status" value="1"/>
</dbReference>
<keyword evidence="1" id="KW-0378">Hydrolase</keyword>
<dbReference type="PANTHER" id="PTHR43056">
    <property type="entry name" value="PEPTIDASE S9 PROLYL OLIGOPEPTIDASE"/>
    <property type="match status" value="1"/>
</dbReference>
<proteinExistence type="predicted"/>
<dbReference type="InterPro" id="IPR000383">
    <property type="entry name" value="Xaa-Pro-like_dom"/>
</dbReference>
<evidence type="ECO:0000256" key="1">
    <source>
        <dbReference type="ARBA" id="ARBA00022801"/>
    </source>
</evidence>
<protein>
    <submittedName>
        <fullName evidence="3">Putative acyl esterase protein</fullName>
    </submittedName>
</protein>
<sequence length="674" mass="76002">MKTVTKFPHQYSVTEDCWIPTSDGIRLAAKLWLPDIAATKRVPAIIEVLPYRKRDIYAPRDAMHHGYFAGHGYAAMRVDIRGSGDSDGYQGVFAMQQEQDDTLEVLKWIAQQPWSDGKVGMFGISWGGFQAIQTAYRAPPELKAIIPCSFAPDRYRYSQVFRGGSLLLRSIRWSSQMFGYKSRAPDPALVGPRWREMWLERLEHDLPQIISALKHQNDGEFWRSRGIQFDKIKCPMYAVSGWADGSYVGAVGESMRELKVPRKALVGPWGHRFAYLGMPGPAIGFLQESLRWFDHWMRGKDTGIMQEPMLTAWMPQGVPAKNYYPESPGRWVAEQVWPSPRIKPKRWALNAGGRLDVPAGKAVAVEWQSPQTLGLDAGELMPWFQHGPSPEMPGDQRADDGKSLCFDSEPLKKALEILGTPAVDVTFSVDRPAAFICIRLCDIAPNGASTRVTYAIHNLTHVNGADKPVKLVPGKRYTLRVSLIDTAYSFLKGHRMRVAVSTTYWPLIWPSPQPVTLALMTGKSTLELPVRPPRKEDKTPPKFKPVEAAPPFAKTALSRGYRNRNVHTDMGTGVTVVQVDDDSGRNRYDDIDLEAQARSTERYSVCDSDPLAATAEVTWSWVFERKDWKIRTESRTHMSCTKRDFVLHASLTAYEGDDKVFERTFDEVIPRNGN</sequence>
<dbReference type="InterPro" id="IPR013736">
    <property type="entry name" value="Xaa-Pro_dipept_C"/>
</dbReference>
<dbReference type="SUPFAM" id="SSF49785">
    <property type="entry name" value="Galactose-binding domain-like"/>
    <property type="match status" value="1"/>
</dbReference>
<dbReference type="Pfam" id="PF02129">
    <property type="entry name" value="Peptidase_S15"/>
    <property type="match status" value="1"/>
</dbReference>
<dbReference type="SUPFAM" id="SSF53474">
    <property type="entry name" value="alpha/beta-Hydrolases"/>
    <property type="match status" value="1"/>
</dbReference>
<name>G4WVG4_9BACT</name>
<evidence type="ECO:0000313" key="3">
    <source>
        <dbReference type="EMBL" id="AEQ20416.1"/>
    </source>
</evidence>